<gene>
    <name evidence="1" type="ORF">ACFODK_07675</name>
</gene>
<protein>
    <recommendedName>
        <fullName evidence="3">Circularly permuted type 2 ATP-grasp protein</fullName>
    </recommendedName>
</protein>
<reference evidence="2" key="1">
    <citation type="journal article" date="2019" name="Int. J. Syst. Evol. Microbiol.">
        <title>The Global Catalogue of Microorganisms (GCM) 10K type strain sequencing project: providing services to taxonomists for standard genome sequencing and annotation.</title>
        <authorList>
            <consortium name="The Broad Institute Genomics Platform"/>
            <consortium name="The Broad Institute Genome Sequencing Center for Infectious Disease"/>
            <person name="Wu L."/>
            <person name="Ma J."/>
        </authorList>
    </citation>
    <scope>NUCLEOTIDE SEQUENCE [LARGE SCALE GENOMIC DNA]</scope>
    <source>
        <strain evidence="2">KCTC 52606</strain>
    </source>
</reference>
<comment type="caution">
    <text evidence="1">The sequence shown here is derived from an EMBL/GenBank/DDBJ whole genome shotgun (WGS) entry which is preliminary data.</text>
</comment>
<dbReference type="Proteomes" id="UP001595378">
    <property type="component" value="Unassembled WGS sequence"/>
</dbReference>
<dbReference type="EMBL" id="JBHRSU010000026">
    <property type="protein sequence ID" value="MFC3100762.1"/>
    <property type="molecule type" value="Genomic_DNA"/>
</dbReference>
<keyword evidence="2" id="KW-1185">Reference proteome</keyword>
<dbReference type="SUPFAM" id="SSF56059">
    <property type="entry name" value="Glutathione synthetase ATP-binding domain-like"/>
    <property type="match status" value="1"/>
</dbReference>
<proteinExistence type="predicted"/>
<name>A0ABV7EDL6_9SPHN</name>
<accession>A0ABV7EDL6</accession>
<evidence type="ECO:0000313" key="1">
    <source>
        <dbReference type="EMBL" id="MFC3100762.1"/>
    </source>
</evidence>
<dbReference type="RefSeq" id="WP_336920513.1">
    <property type="nucleotide sequence ID" value="NZ_JBANRN010000018.1"/>
</dbReference>
<sequence length="420" mass="45881">MLPEALNARCFCVSVDREDLNSAMAAASGDVFPAAEFTVTHPHLFSELATFLSVSILDQMRSVVQALERVAAMPAYIEAVLSYAPEIARTDHGPSGVFMGYDFHLDASGPRLIEINTNAGGAFLNAILAKVQRRCCGAETARISPPQGFSAALTNMFGREWRSQRTSEPLRRIAITDDRPQEQYLYPEFVIAQEMLRDCGFEAVIVDGADFRHAGGRLLADGRAVDLVYNRLTDFALEEPAHEALRNAYAAGDVVLSPNPFNHAVHADKRNLVMLSDPERLGSLGVDAATIEILSAAIPRTVMVTRDNADELWAARKDLFFKPAKGYGSKGAFRGDKLTRSTWAQIVGDEGSIAQAFVPPSTRMMRIDGETVSRKVDVRLYTYRGEPLLVASRVYQGQTTNMRTPGGGFAPVLLVDPPGE</sequence>
<evidence type="ECO:0000313" key="2">
    <source>
        <dbReference type="Proteomes" id="UP001595378"/>
    </source>
</evidence>
<organism evidence="1 2">
    <name type="scientific">Alteraurantiacibacter lauratis</name>
    <dbReference type="NCBI Taxonomy" id="2054627"/>
    <lineage>
        <taxon>Bacteria</taxon>
        <taxon>Pseudomonadati</taxon>
        <taxon>Pseudomonadota</taxon>
        <taxon>Alphaproteobacteria</taxon>
        <taxon>Sphingomonadales</taxon>
        <taxon>Erythrobacteraceae</taxon>
        <taxon>Alteraurantiacibacter</taxon>
    </lineage>
</organism>
<evidence type="ECO:0008006" key="3">
    <source>
        <dbReference type="Google" id="ProtNLM"/>
    </source>
</evidence>